<evidence type="ECO:0000259" key="2">
    <source>
        <dbReference type="Pfam" id="PF00089"/>
    </source>
</evidence>
<dbReference type="AlphaFoldDB" id="A0A8X6KE63"/>
<dbReference type="Gene3D" id="2.40.10.10">
    <property type="entry name" value="Trypsin-like serine proteases"/>
    <property type="match status" value="1"/>
</dbReference>
<name>A0A8X6KE63_TRICU</name>
<dbReference type="GO" id="GO:0004252">
    <property type="term" value="F:serine-type endopeptidase activity"/>
    <property type="evidence" value="ECO:0007669"/>
    <property type="project" value="InterPro"/>
</dbReference>
<feature type="signal peptide" evidence="1">
    <location>
        <begin position="1"/>
        <end position="24"/>
    </location>
</feature>
<feature type="domain" description="Peptidase S1" evidence="2">
    <location>
        <begin position="102"/>
        <end position="141"/>
    </location>
</feature>
<keyword evidence="1" id="KW-0732">Signal</keyword>
<dbReference type="InterPro" id="IPR001254">
    <property type="entry name" value="Trypsin_dom"/>
</dbReference>
<dbReference type="Proteomes" id="UP000887116">
    <property type="component" value="Unassembled WGS sequence"/>
</dbReference>
<proteinExistence type="predicted"/>
<gene>
    <name evidence="3" type="primary">PPAF2_4</name>
    <name evidence="3" type="ORF">TNCT_370521</name>
</gene>
<dbReference type="EMBL" id="BMAO01011054">
    <property type="protein sequence ID" value="GFQ71046.1"/>
    <property type="molecule type" value="Genomic_DNA"/>
</dbReference>
<dbReference type="SUPFAM" id="SSF50494">
    <property type="entry name" value="Trypsin-like serine proteases"/>
    <property type="match status" value="1"/>
</dbReference>
<protein>
    <submittedName>
        <fullName evidence="3">Protein masquerade</fullName>
    </submittedName>
</protein>
<dbReference type="OrthoDB" id="5918597at2759"/>
<evidence type="ECO:0000313" key="3">
    <source>
        <dbReference type="EMBL" id="GFQ71046.1"/>
    </source>
</evidence>
<dbReference type="InterPro" id="IPR009003">
    <property type="entry name" value="Peptidase_S1_PA"/>
</dbReference>
<dbReference type="GO" id="GO:0006508">
    <property type="term" value="P:proteolysis"/>
    <property type="evidence" value="ECO:0007669"/>
    <property type="project" value="InterPro"/>
</dbReference>
<organism evidence="3 4">
    <name type="scientific">Trichonephila clavata</name>
    <name type="common">Joro spider</name>
    <name type="synonym">Nephila clavata</name>
    <dbReference type="NCBI Taxonomy" id="2740835"/>
    <lineage>
        <taxon>Eukaryota</taxon>
        <taxon>Metazoa</taxon>
        <taxon>Ecdysozoa</taxon>
        <taxon>Arthropoda</taxon>
        <taxon>Chelicerata</taxon>
        <taxon>Arachnida</taxon>
        <taxon>Araneae</taxon>
        <taxon>Araneomorphae</taxon>
        <taxon>Entelegynae</taxon>
        <taxon>Araneoidea</taxon>
        <taxon>Nephilidae</taxon>
        <taxon>Trichonephila</taxon>
    </lineage>
</organism>
<evidence type="ECO:0000313" key="4">
    <source>
        <dbReference type="Proteomes" id="UP000887116"/>
    </source>
</evidence>
<feature type="chain" id="PRO_5036476651" evidence="1">
    <location>
        <begin position="25"/>
        <end position="141"/>
    </location>
</feature>
<sequence length="141" mass="15776">MEILQRYLLLVNLLWIIFTRKAVSQFFSTTLDAVRSRSQCDCMEYWQCVGSGGKPYSYCSYSSKVCCFIDPNSISVGILPRPTKSSSCGTKGPNSERDGISEPGEWAWHAAVLEKPQDLYVCGASLVDEYWIITAAHCVDE</sequence>
<dbReference type="InterPro" id="IPR018114">
    <property type="entry name" value="TRYPSIN_HIS"/>
</dbReference>
<dbReference type="PROSITE" id="PS00134">
    <property type="entry name" value="TRYPSIN_HIS"/>
    <property type="match status" value="1"/>
</dbReference>
<accession>A0A8X6KE63</accession>
<keyword evidence="4" id="KW-1185">Reference proteome</keyword>
<reference evidence="3" key="1">
    <citation type="submission" date="2020-07" db="EMBL/GenBank/DDBJ databases">
        <title>Multicomponent nature underlies the extraordinary mechanical properties of spider dragline silk.</title>
        <authorList>
            <person name="Kono N."/>
            <person name="Nakamura H."/>
            <person name="Mori M."/>
            <person name="Yoshida Y."/>
            <person name="Ohtoshi R."/>
            <person name="Malay A.D."/>
            <person name="Moran D.A.P."/>
            <person name="Tomita M."/>
            <person name="Numata K."/>
            <person name="Arakawa K."/>
        </authorList>
    </citation>
    <scope>NUCLEOTIDE SEQUENCE</scope>
</reference>
<dbReference type="InterPro" id="IPR043504">
    <property type="entry name" value="Peptidase_S1_PA_chymotrypsin"/>
</dbReference>
<evidence type="ECO:0000256" key="1">
    <source>
        <dbReference type="SAM" id="SignalP"/>
    </source>
</evidence>
<comment type="caution">
    <text evidence="3">The sequence shown here is derived from an EMBL/GenBank/DDBJ whole genome shotgun (WGS) entry which is preliminary data.</text>
</comment>
<dbReference type="Pfam" id="PF00089">
    <property type="entry name" value="Trypsin"/>
    <property type="match status" value="1"/>
</dbReference>